<gene>
    <name evidence="2" type="ORF">A2876_03845</name>
</gene>
<evidence type="ECO:0000313" key="3">
    <source>
        <dbReference type="Proteomes" id="UP000178176"/>
    </source>
</evidence>
<organism evidence="2 3">
    <name type="scientific">Candidatus Amesbacteria bacterium RIFCSPHIGHO2_01_FULL_48_32b</name>
    <dbReference type="NCBI Taxonomy" id="1797253"/>
    <lineage>
        <taxon>Bacteria</taxon>
        <taxon>Candidatus Amesiibacteriota</taxon>
    </lineage>
</organism>
<dbReference type="AlphaFoldDB" id="A0A1F4YGB2"/>
<comment type="caution">
    <text evidence="2">The sequence shown here is derived from an EMBL/GenBank/DDBJ whole genome shotgun (WGS) entry which is preliminary data.</text>
</comment>
<protein>
    <submittedName>
        <fullName evidence="2">Uncharacterized protein</fullName>
    </submittedName>
</protein>
<sequence length="117" mass="12528">MLGFLAKIIIVAAVVSVIGYVVFIRRGSLPDFPLFAPDYLLSNAISSVKKVDPKVLSQNVSDSLDKLITHPDKNSPVVLGVKITNESLNKLVDVIQTLPPDQVSQIKQAICATASGN</sequence>
<dbReference type="EMBL" id="MEXH01000007">
    <property type="protein sequence ID" value="OGC92786.1"/>
    <property type="molecule type" value="Genomic_DNA"/>
</dbReference>
<keyword evidence="1" id="KW-1133">Transmembrane helix</keyword>
<proteinExistence type="predicted"/>
<feature type="transmembrane region" description="Helical" evidence="1">
    <location>
        <begin position="6"/>
        <end position="24"/>
    </location>
</feature>
<name>A0A1F4YGB2_9BACT</name>
<reference evidence="2 3" key="1">
    <citation type="journal article" date="2016" name="Nat. Commun.">
        <title>Thousands of microbial genomes shed light on interconnected biogeochemical processes in an aquifer system.</title>
        <authorList>
            <person name="Anantharaman K."/>
            <person name="Brown C.T."/>
            <person name="Hug L.A."/>
            <person name="Sharon I."/>
            <person name="Castelle C.J."/>
            <person name="Probst A.J."/>
            <person name="Thomas B.C."/>
            <person name="Singh A."/>
            <person name="Wilkins M.J."/>
            <person name="Karaoz U."/>
            <person name="Brodie E.L."/>
            <person name="Williams K.H."/>
            <person name="Hubbard S.S."/>
            <person name="Banfield J.F."/>
        </authorList>
    </citation>
    <scope>NUCLEOTIDE SEQUENCE [LARGE SCALE GENOMIC DNA]</scope>
</reference>
<accession>A0A1F4YGB2</accession>
<keyword evidence="1" id="KW-0812">Transmembrane</keyword>
<evidence type="ECO:0000256" key="1">
    <source>
        <dbReference type="SAM" id="Phobius"/>
    </source>
</evidence>
<keyword evidence="1" id="KW-0472">Membrane</keyword>
<evidence type="ECO:0000313" key="2">
    <source>
        <dbReference type="EMBL" id="OGC92786.1"/>
    </source>
</evidence>
<dbReference type="Proteomes" id="UP000178176">
    <property type="component" value="Unassembled WGS sequence"/>
</dbReference>